<keyword evidence="2" id="KW-1185">Reference proteome</keyword>
<keyword evidence="1" id="KW-0808">Transferase</keyword>
<organism evidence="1 2">
    <name type="scientific">Mobilisporobacter senegalensis</name>
    <dbReference type="NCBI Taxonomy" id="1329262"/>
    <lineage>
        <taxon>Bacteria</taxon>
        <taxon>Bacillati</taxon>
        <taxon>Bacillota</taxon>
        <taxon>Clostridia</taxon>
        <taxon>Lachnospirales</taxon>
        <taxon>Lachnospiraceae</taxon>
        <taxon>Mobilisporobacter</taxon>
    </lineage>
</organism>
<dbReference type="InterPro" id="IPR027417">
    <property type="entry name" value="P-loop_NTPase"/>
</dbReference>
<protein>
    <submittedName>
        <fullName evidence="1">Adenosylcobinamide kinase /adenosylcobinamide-phosphate guanylyltransferase</fullName>
    </submittedName>
</protein>
<proteinExistence type="predicted"/>
<dbReference type="InterPro" id="IPR003203">
    <property type="entry name" value="CobU/CobP"/>
</dbReference>
<dbReference type="Pfam" id="PF02283">
    <property type="entry name" value="CobU"/>
    <property type="match status" value="1"/>
</dbReference>
<dbReference type="SUPFAM" id="SSF52540">
    <property type="entry name" value="P-loop containing nucleoside triphosphate hydrolases"/>
    <property type="match status" value="1"/>
</dbReference>
<gene>
    <name evidence="1" type="ORF">EDD66_101252</name>
</gene>
<reference evidence="1 2" key="1">
    <citation type="submission" date="2018-11" db="EMBL/GenBank/DDBJ databases">
        <title>Genomic Encyclopedia of Type Strains, Phase IV (KMG-IV): sequencing the most valuable type-strain genomes for metagenomic binning, comparative biology and taxonomic classification.</title>
        <authorList>
            <person name="Goeker M."/>
        </authorList>
    </citation>
    <scope>NUCLEOTIDE SEQUENCE [LARGE SCALE GENOMIC DNA]</scope>
    <source>
        <strain evidence="1 2">DSM 26537</strain>
    </source>
</reference>
<keyword evidence="1" id="KW-0548">Nucleotidyltransferase</keyword>
<name>A0A3N1XYF9_9FIRM</name>
<evidence type="ECO:0000313" key="1">
    <source>
        <dbReference type="EMBL" id="ROR31634.1"/>
    </source>
</evidence>
<dbReference type="GO" id="GO:0000166">
    <property type="term" value="F:nucleotide binding"/>
    <property type="evidence" value="ECO:0007669"/>
    <property type="project" value="InterPro"/>
</dbReference>
<sequence length="128" mass="14684">MVLITGGAFQGKLEYTLNLTGILKEDIMDGENCTMEDLLNRPLVNHFHLWIDRMFRGDRDIYELMDLIQTENPDLIIIVDELGCGIVPMDPYDREYREVTGRVCCEIAKIAKEVHRVTCGIGMVIKHD</sequence>
<dbReference type="Gene3D" id="3.40.50.300">
    <property type="entry name" value="P-loop containing nucleotide triphosphate hydrolases"/>
    <property type="match status" value="1"/>
</dbReference>
<accession>A0A3N1XYF9</accession>
<dbReference type="EMBL" id="RJVG01000001">
    <property type="protein sequence ID" value="ROR31634.1"/>
    <property type="molecule type" value="Genomic_DNA"/>
</dbReference>
<dbReference type="GO" id="GO:0043752">
    <property type="term" value="F:adenosylcobinamide kinase activity"/>
    <property type="evidence" value="ECO:0007669"/>
    <property type="project" value="InterPro"/>
</dbReference>
<dbReference type="UniPathway" id="UPA00148">
    <property type="reaction ID" value="UER00236"/>
</dbReference>
<dbReference type="GO" id="GO:0016779">
    <property type="term" value="F:nucleotidyltransferase activity"/>
    <property type="evidence" value="ECO:0007669"/>
    <property type="project" value="UniProtKB-KW"/>
</dbReference>
<dbReference type="RefSeq" id="WP_123607726.1">
    <property type="nucleotide sequence ID" value="NZ_RJVG01000001.1"/>
</dbReference>
<dbReference type="GO" id="GO:0009236">
    <property type="term" value="P:cobalamin biosynthetic process"/>
    <property type="evidence" value="ECO:0007669"/>
    <property type="project" value="UniProtKB-UniPathway"/>
</dbReference>
<dbReference type="OrthoDB" id="1766664at2"/>
<keyword evidence="1" id="KW-0418">Kinase</keyword>
<dbReference type="Proteomes" id="UP000273083">
    <property type="component" value="Unassembled WGS sequence"/>
</dbReference>
<evidence type="ECO:0000313" key="2">
    <source>
        <dbReference type="Proteomes" id="UP000273083"/>
    </source>
</evidence>
<dbReference type="AlphaFoldDB" id="A0A3N1XYF9"/>
<comment type="caution">
    <text evidence="1">The sequence shown here is derived from an EMBL/GenBank/DDBJ whole genome shotgun (WGS) entry which is preliminary data.</text>
</comment>